<dbReference type="Pfam" id="PF01435">
    <property type="entry name" value="Peptidase_M48"/>
    <property type="match status" value="1"/>
</dbReference>
<evidence type="ECO:0000256" key="6">
    <source>
        <dbReference type="RuleBase" id="RU003983"/>
    </source>
</evidence>
<dbReference type="Proteomes" id="UP001138681">
    <property type="component" value="Unassembled WGS sequence"/>
</dbReference>
<comment type="caution">
    <text evidence="8">The sequence shown here is derived from an EMBL/GenBank/DDBJ whole genome shotgun (WGS) entry which is preliminary data.</text>
</comment>
<organism evidence="8 9">
    <name type="scientific">Erythrobacter crassostreae</name>
    <dbReference type="NCBI Taxonomy" id="2828328"/>
    <lineage>
        <taxon>Bacteria</taxon>
        <taxon>Pseudomonadati</taxon>
        <taxon>Pseudomonadota</taxon>
        <taxon>Alphaproteobacteria</taxon>
        <taxon>Sphingomonadales</taxon>
        <taxon>Erythrobacteraceae</taxon>
        <taxon>Erythrobacter/Porphyrobacter group</taxon>
        <taxon>Erythrobacter</taxon>
    </lineage>
</organism>
<keyword evidence="2" id="KW-0479">Metal-binding</keyword>
<dbReference type="EC" id="3.4.24.-" evidence="8"/>
<keyword evidence="4 6" id="KW-0862">Zinc</keyword>
<dbReference type="GO" id="GO:0016020">
    <property type="term" value="C:membrane"/>
    <property type="evidence" value="ECO:0007669"/>
    <property type="project" value="TreeGrafter"/>
</dbReference>
<dbReference type="AlphaFoldDB" id="A0A9X1JNZ1"/>
<keyword evidence="5 6" id="KW-0482">Metalloprotease</keyword>
<dbReference type="EMBL" id="JAGSPC010000001">
    <property type="protein sequence ID" value="MBV7258892.1"/>
    <property type="molecule type" value="Genomic_DNA"/>
</dbReference>
<dbReference type="PANTHER" id="PTHR22726:SF8">
    <property type="entry name" value="METALLOPROTEASE YCAL"/>
    <property type="match status" value="1"/>
</dbReference>
<gene>
    <name evidence="8" type="ORF">KCG46_04775</name>
</gene>
<sequence>MAGVAAVLAVAAVPAHSQSLGGILGSAKKVAEAASVSDEEIVAYFGQMSEKMDADNPVATLDDPYGARLAALTKGLDSYDGLNLDIKAYLVKDVNAFAMGDGTVRIMAGLMDEFNDDEVRCVIGHEIGHVKLEHGQKRLKRALQQDAALSVAGTASNDVKRIANSELGGLIQDVMYAQHSQKAERSSDDYALEFMAANGYDQEGCATAMDKLAAKSASVGGIELLKTHPSPAKRAKRMRKKMK</sequence>
<evidence type="ECO:0000256" key="3">
    <source>
        <dbReference type="ARBA" id="ARBA00022801"/>
    </source>
</evidence>
<dbReference type="PANTHER" id="PTHR22726">
    <property type="entry name" value="METALLOENDOPEPTIDASE OMA1"/>
    <property type="match status" value="1"/>
</dbReference>
<evidence type="ECO:0000313" key="9">
    <source>
        <dbReference type="Proteomes" id="UP001138681"/>
    </source>
</evidence>
<comment type="cofactor">
    <cofactor evidence="6">
        <name>Zn(2+)</name>
        <dbReference type="ChEBI" id="CHEBI:29105"/>
    </cofactor>
    <text evidence="6">Binds 1 zinc ion per subunit.</text>
</comment>
<accession>A0A9X1JNZ1</accession>
<keyword evidence="9" id="KW-1185">Reference proteome</keyword>
<evidence type="ECO:0000256" key="2">
    <source>
        <dbReference type="ARBA" id="ARBA00022723"/>
    </source>
</evidence>
<comment type="similarity">
    <text evidence="6">Belongs to the peptidase M48 family.</text>
</comment>
<name>A0A9X1JNZ1_9SPHN</name>
<feature type="domain" description="Peptidase M48" evidence="7">
    <location>
        <begin position="90"/>
        <end position="240"/>
    </location>
</feature>
<dbReference type="GO" id="GO:0051603">
    <property type="term" value="P:proteolysis involved in protein catabolic process"/>
    <property type="evidence" value="ECO:0007669"/>
    <property type="project" value="TreeGrafter"/>
</dbReference>
<protein>
    <submittedName>
        <fullName evidence="8">M48 family metalloprotease</fullName>
        <ecNumber evidence="8">3.4.24.-</ecNumber>
    </submittedName>
</protein>
<evidence type="ECO:0000256" key="1">
    <source>
        <dbReference type="ARBA" id="ARBA00022670"/>
    </source>
</evidence>
<proteinExistence type="inferred from homology"/>
<dbReference type="InterPro" id="IPR051156">
    <property type="entry name" value="Mito/Outer_Membr_Metalloprot"/>
</dbReference>
<evidence type="ECO:0000313" key="8">
    <source>
        <dbReference type="EMBL" id="MBV7258892.1"/>
    </source>
</evidence>
<dbReference type="GO" id="GO:0046872">
    <property type="term" value="F:metal ion binding"/>
    <property type="evidence" value="ECO:0007669"/>
    <property type="project" value="UniProtKB-KW"/>
</dbReference>
<keyword evidence="3 6" id="KW-0378">Hydrolase</keyword>
<evidence type="ECO:0000259" key="7">
    <source>
        <dbReference type="Pfam" id="PF01435"/>
    </source>
</evidence>
<dbReference type="InterPro" id="IPR001915">
    <property type="entry name" value="Peptidase_M48"/>
</dbReference>
<evidence type="ECO:0000256" key="4">
    <source>
        <dbReference type="ARBA" id="ARBA00022833"/>
    </source>
</evidence>
<dbReference type="GO" id="GO:0004222">
    <property type="term" value="F:metalloendopeptidase activity"/>
    <property type="evidence" value="ECO:0007669"/>
    <property type="project" value="InterPro"/>
</dbReference>
<evidence type="ECO:0000256" key="5">
    <source>
        <dbReference type="ARBA" id="ARBA00023049"/>
    </source>
</evidence>
<dbReference type="RefSeq" id="WP_218404157.1">
    <property type="nucleotide sequence ID" value="NZ_JAGSPC010000001.1"/>
</dbReference>
<reference evidence="8" key="1">
    <citation type="submission" date="2021-04" db="EMBL/GenBank/DDBJ databases">
        <authorList>
            <person name="Pira H."/>
            <person name="Risdian C."/>
            <person name="Wink J."/>
        </authorList>
    </citation>
    <scope>NUCLEOTIDE SEQUENCE</scope>
    <source>
        <strain evidence="8">WH158</strain>
    </source>
</reference>
<keyword evidence="1 6" id="KW-0645">Protease</keyword>